<protein>
    <submittedName>
        <fullName evidence="1">Conserved oligomeric Golgi complex subunit 2</fullName>
    </submittedName>
</protein>
<dbReference type="Proteomes" id="UP001060215">
    <property type="component" value="Chromosome 15"/>
</dbReference>
<name>A0ACC0FBN7_9ERIC</name>
<keyword evidence="2" id="KW-1185">Reference proteome</keyword>
<evidence type="ECO:0000313" key="2">
    <source>
        <dbReference type="Proteomes" id="UP001060215"/>
    </source>
</evidence>
<accession>A0ACC0FBN7</accession>
<evidence type="ECO:0000313" key="1">
    <source>
        <dbReference type="EMBL" id="KAI7986079.1"/>
    </source>
</evidence>
<gene>
    <name evidence="1" type="ORF">LOK49_LG14G01143</name>
</gene>
<dbReference type="EMBL" id="CM045772">
    <property type="protein sequence ID" value="KAI7986079.1"/>
    <property type="molecule type" value="Genomic_DNA"/>
</dbReference>
<organism evidence="1 2">
    <name type="scientific">Camellia lanceoleosa</name>
    <dbReference type="NCBI Taxonomy" id="1840588"/>
    <lineage>
        <taxon>Eukaryota</taxon>
        <taxon>Viridiplantae</taxon>
        <taxon>Streptophyta</taxon>
        <taxon>Embryophyta</taxon>
        <taxon>Tracheophyta</taxon>
        <taxon>Spermatophyta</taxon>
        <taxon>Magnoliopsida</taxon>
        <taxon>eudicotyledons</taxon>
        <taxon>Gunneridae</taxon>
        <taxon>Pentapetalae</taxon>
        <taxon>asterids</taxon>
        <taxon>Ericales</taxon>
        <taxon>Theaceae</taxon>
        <taxon>Camellia</taxon>
    </lineage>
</organism>
<proteinExistence type="predicted"/>
<reference evidence="1 2" key="1">
    <citation type="journal article" date="2022" name="Plant J.">
        <title>Chromosome-level genome of Camellia lanceoleosa provides a valuable resource for understanding genome evolution and self-incompatibility.</title>
        <authorList>
            <person name="Gong W."/>
            <person name="Xiao S."/>
            <person name="Wang L."/>
            <person name="Liao Z."/>
            <person name="Chang Y."/>
            <person name="Mo W."/>
            <person name="Hu G."/>
            <person name="Li W."/>
            <person name="Zhao G."/>
            <person name="Zhu H."/>
            <person name="Hu X."/>
            <person name="Ji K."/>
            <person name="Xiang X."/>
            <person name="Song Q."/>
            <person name="Yuan D."/>
            <person name="Jin S."/>
            <person name="Zhang L."/>
        </authorList>
    </citation>
    <scope>NUCLEOTIDE SEQUENCE [LARGE SCALE GENOMIC DNA]</scope>
    <source>
        <strain evidence="1">SQ_2022a</strain>
    </source>
</reference>
<sequence length="765" mass="85054">MADLQSPGPPRSTADLFGDPVDSHPVWFKQSSFLQPNFDSESYIADRRTFVPFETLRSELHSHLSSLKHELVDLINRDYADFVNLSTKLVDVDAAVVRMRAPLSEIREKILVFCSAVEASLLALQTGLRQRAEASAAREVLELLLDTFHVVSKVEKLIKELPSVPADWSNGDVNFAEKDLDHLSNGFSIQHTENETNIRETQSVLLDRIASEMNRFKFYITHAQNLPFIENMEKRIQNASLLLDASLGHCFVDGLEHRDANVIFNCLRAYAAIDNTRRAEEIFRSTVVAPLIQKIIPHSSSGVVGGGASGDELEEDYKKIKQYIEKDCKFLLEISSTENSGLHVFSFLSNSILIEVLSAIQKGRPWAFSPGRPTEFLKNYKSSLDFLAHLEGYCPSRSAVAKFRAEAVYAEFMKQWNVGVYFSLRFQEIAGALDSALAGASLVPIQTSHSERRNSQDLTLKPSVTLLECLKSCWREDVVVLSCSDKLFRLSLQLLSRYSNWLSSGLAARKAGNAGSNPGSEWAISAVPDDFVYIIHDLNCLVAEICGDFLRHVIGLLSSCSTEVLEPVEQSILQGAKSLKDLIPIVMNSIIEAVVKKSVEDLKQLKGITATYRMTNKPLPVRHSPYVSGVLHPLKAFLDGERANTYLTRDIRDELLHGAAFEITGHYHELVADLVSLAKKTDSSLLRIRQGAQRRGGASSDVSENNVSNTDKICMQLFLDVQEYGRNLSALGVEAAKIPAYRSLRQCVAPTDSQNTIRAGLAYTK</sequence>
<comment type="caution">
    <text evidence="1">The sequence shown here is derived from an EMBL/GenBank/DDBJ whole genome shotgun (WGS) entry which is preliminary data.</text>
</comment>